<dbReference type="PRINTS" id="PR00460">
    <property type="entry name" value="BPEROXIDASE"/>
</dbReference>
<evidence type="ECO:0000313" key="17">
    <source>
        <dbReference type="Proteomes" id="UP000199642"/>
    </source>
</evidence>
<dbReference type="GO" id="GO:0005829">
    <property type="term" value="C:cytosol"/>
    <property type="evidence" value="ECO:0007669"/>
    <property type="project" value="TreeGrafter"/>
</dbReference>
<dbReference type="SUPFAM" id="SSF48113">
    <property type="entry name" value="Heme-dependent peroxidases"/>
    <property type="match status" value="2"/>
</dbReference>
<dbReference type="PROSITE" id="PS00436">
    <property type="entry name" value="PEROXIDASE_2"/>
    <property type="match status" value="1"/>
</dbReference>
<keyword evidence="2 12" id="KW-0349">Heme</keyword>
<dbReference type="PROSITE" id="PS50873">
    <property type="entry name" value="PEROXIDASE_4"/>
    <property type="match status" value="1"/>
</dbReference>
<dbReference type="InterPro" id="IPR010255">
    <property type="entry name" value="Haem_peroxidase_sf"/>
</dbReference>
<dbReference type="FunFam" id="1.10.420.10:FF:000002">
    <property type="entry name" value="Catalase-peroxidase"/>
    <property type="match status" value="1"/>
</dbReference>
<keyword evidence="17" id="KW-1185">Reference proteome</keyword>
<comment type="catalytic activity">
    <reaction evidence="7 12 13">
        <text>2 H2O2 = O2 + 2 H2O</text>
        <dbReference type="Rhea" id="RHEA:20309"/>
        <dbReference type="ChEBI" id="CHEBI:15377"/>
        <dbReference type="ChEBI" id="CHEBI:15379"/>
        <dbReference type="ChEBI" id="CHEBI:16240"/>
        <dbReference type="EC" id="1.11.1.21"/>
    </reaction>
</comment>
<sequence length="755" mass="83125">MSDKDLNPNGPRSYDVNDGHADRGGDISKCPFHNGEMKHVGGGGTSNRDWWPNQLRLDILRQHSSKSNPMGEDFNYAEEFKSLDLNEVKAELEKVLTTSQNWWPADYGHYGPFIIRMAWHAAGTYRVTDGRGGGGTGTQRFAPLNSWPDNANLDKARLLLWPVKQKYGRKLSWADLMILAGNVALESMGLPTFGFGGGRADVWEPEEDIYWGSETEWLGDKRYTGDRELENPLGAVQMGLIYVNPEGPNGKPDPLAAATDIRETFGRMAMNDYETVALIAGGHTFGKTHGAADPGKYVGREPAGASIEEMSLGWKNTFGKGHSEHTITSGLEGAWTTSPTKWSNNYFENLFGFEWELYKSPAGAHQWRPVNGGGAGTVPDAHDPNVTHAPFMLTTDIALKVDPEYEKVSRHFYENPEEFAEAFSKAWFKLTHRDMGPKSLYLGPEVPAEDLIWQDPIPAVDHKLVDSNDIAGLKANILASGLSVSELVSTAWASAATYRNSDKRGGANGAHIRLEPCKDWEVNNPEQLSKVLDTLSSIQEEFNSTASEGKKISLADLIILGGCAAVEKSAKDAGFELEVPFTPGRMDASQEQTEVDSWSFLEPKADGFRNYMSKVCPVKAEEMLVDRAQLLTLTAPEMTALVGGLRVLGTNWDGSKHGVFTATPGKLTNDFFVNVLDLNTTWRATNDTNNVFVGSDRNSGEPKWTGTRADLIFGSNSELRAIAEVYGCSDGKEKFVTDFVKAWNKVMNLDRFDLA</sequence>
<organism evidence="16 17">
    <name type="scientific">Algoriphagus hitonicola</name>
    <dbReference type="NCBI Taxonomy" id="435880"/>
    <lineage>
        <taxon>Bacteria</taxon>
        <taxon>Pseudomonadati</taxon>
        <taxon>Bacteroidota</taxon>
        <taxon>Cytophagia</taxon>
        <taxon>Cytophagales</taxon>
        <taxon>Cyclobacteriaceae</taxon>
        <taxon>Algoriphagus</taxon>
    </lineage>
</organism>
<feature type="domain" description="Plant heme peroxidase family profile" evidence="15">
    <location>
        <begin position="153"/>
        <end position="443"/>
    </location>
</feature>
<evidence type="ECO:0000256" key="13">
    <source>
        <dbReference type="RuleBase" id="RU003451"/>
    </source>
</evidence>
<evidence type="ECO:0000256" key="8">
    <source>
        <dbReference type="ARBA" id="ARBA00051651"/>
    </source>
</evidence>
<name>A0A1I2P3W4_9BACT</name>
<dbReference type="AlphaFoldDB" id="A0A1I2P3W4"/>
<evidence type="ECO:0000256" key="5">
    <source>
        <dbReference type="ARBA" id="ARBA00023004"/>
    </source>
</evidence>
<comment type="cofactor">
    <cofactor evidence="12">
        <name>heme b</name>
        <dbReference type="ChEBI" id="CHEBI:60344"/>
    </cofactor>
    <text evidence="12">Binds 1 heme b (iron(II)-protoporphyrin IX) group per dimer.</text>
</comment>
<dbReference type="Proteomes" id="UP000199642">
    <property type="component" value="Unassembled WGS sequence"/>
</dbReference>
<evidence type="ECO:0000256" key="6">
    <source>
        <dbReference type="ARBA" id="ARBA00023324"/>
    </source>
</evidence>
<dbReference type="FunFam" id="1.10.520.10:FF:000002">
    <property type="entry name" value="Catalase-peroxidase"/>
    <property type="match status" value="1"/>
</dbReference>
<evidence type="ECO:0000256" key="10">
    <source>
        <dbReference type="ARBA" id="ARBA00067012"/>
    </source>
</evidence>
<dbReference type="GO" id="GO:0042744">
    <property type="term" value="P:hydrogen peroxide catabolic process"/>
    <property type="evidence" value="ECO:0007669"/>
    <property type="project" value="UniProtKB-KW"/>
</dbReference>
<feature type="cross-link" description="Tryptophyl-tyrosyl-methioninium (Tyr-Met) (with Trp-119)" evidence="12">
    <location>
        <begin position="242"/>
        <end position="268"/>
    </location>
</feature>
<dbReference type="PROSITE" id="PS00435">
    <property type="entry name" value="PEROXIDASE_1"/>
    <property type="match status" value="1"/>
</dbReference>
<comment type="PTM">
    <text evidence="12">Formation of the three residue Trp-Tyr-Met cross-link is important for the catalase, but not the peroxidase activity of the enzyme.</text>
</comment>
<dbReference type="STRING" id="435880.SAMN04487988_101416"/>
<dbReference type="GO" id="GO:0046872">
    <property type="term" value="F:metal ion binding"/>
    <property type="evidence" value="ECO:0007669"/>
    <property type="project" value="UniProtKB-KW"/>
</dbReference>
<feature type="site" description="Transition state stabilizer" evidence="12">
    <location>
        <position position="116"/>
    </location>
</feature>
<comment type="catalytic activity">
    <reaction evidence="8 12 13">
        <text>H2O2 + AH2 = A + 2 H2O</text>
        <dbReference type="Rhea" id="RHEA:30275"/>
        <dbReference type="ChEBI" id="CHEBI:13193"/>
        <dbReference type="ChEBI" id="CHEBI:15377"/>
        <dbReference type="ChEBI" id="CHEBI:16240"/>
        <dbReference type="ChEBI" id="CHEBI:17499"/>
        <dbReference type="EC" id="1.11.1.21"/>
    </reaction>
</comment>
<feature type="binding site" description="axial binding residue" evidence="12">
    <location>
        <position position="283"/>
    </location>
    <ligand>
        <name>heme b</name>
        <dbReference type="ChEBI" id="CHEBI:60344"/>
    </ligand>
    <ligandPart>
        <name>Fe</name>
        <dbReference type="ChEBI" id="CHEBI:18248"/>
    </ligandPart>
</feature>
<evidence type="ECO:0000256" key="12">
    <source>
        <dbReference type="HAMAP-Rule" id="MF_01961"/>
    </source>
</evidence>
<dbReference type="NCBIfam" id="TIGR00198">
    <property type="entry name" value="cat_per_HPI"/>
    <property type="match status" value="1"/>
</dbReference>
<keyword evidence="5 12" id="KW-0408">Iron</keyword>
<comment type="subunit">
    <text evidence="12">Homodimer or homotetramer.</text>
</comment>
<feature type="compositionally biased region" description="Basic and acidic residues" evidence="14">
    <location>
        <begin position="15"/>
        <end position="26"/>
    </location>
</feature>
<evidence type="ECO:0000256" key="2">
    <source>
        <dbReference type="ARBA" id="ARBA00022617"/>
    </source>
</evidence>
<dbReference type="GO" id="GO:0070301">
    <property type="term" value="P:cellular response to hydrogen peroxide"/>
    <property type="evidence" value="ECO:0007669"/>
    <property type="project" value="TreeGrafter"/>
</dbReference>
<evidence type="ECO:0000256" key="11">
    <source>
        <dbReference type="ARBA" id="ARBA00074141"/>
    </source>
</evidence>
<dbReference type="HAMAP" id="MF_01961">
    <property type="entry name" value="Catal_peroxid"/>
    <property type="match status" value="1"/>
</dbReference>
<evidence type="ECO:0000256" key="7">
    <source>
        <dbReference type="ARBA" id="ARBA00049145"/>
    </source>
</evidence>
<comment type="caution">
    <text evidence="12">Lacks conserved residue(s) required for the propagation of feature annotation.</text>
</comment>
<dbReference type="FunFam" id="1.10.420.10:FF:000004">
    <property type="entry name" value="Catalase-peroxidase"/>
    <property type="match status" value="1"/>
</dbReference>
<dbReference type="Pfam" id="PF00141">
    <property type="entry name" value="peroxidase"/>
    <property type="match status" value="2"/>
</dbReference>
<proteinExistence type="inferred from homology"/>
<gene>
    <name evidence="12" type="primary">katG</name>
    <name evidence="16" type="ORF">SAMN04487988_101416</name>
</gene>
<dbReference type="Gene3D" id="1.10.420.10">
    <property type="entry name" value="Peroxidase, domain 2"/>
    <property type="match status" value="2"/>
</dbReference>
<evidence type="ECO:0000256" key="14">
    <source>
        <dbReference type="SAM" id="MobiDB-lite"/>
    </source>
</evidence>
<protein>
    <recommendedName>
        <fullName evidence="11 12">Catalase-peroxidase</fullName>
        <shortName evidence="12">CP</shortName>
        <ecNumber evidence="10 12">1.11.1.21</ecNumber>
    </recommendedName>
    <alternativeName>
        <fullName evidence="12">Peroxidase/catalase</fullName>
    </alternativeName>
</protein>
<reference evidence="17" key="1">
    <citation type="submission" date="2016-10" db="EMBL/GenBank/DDBJ databases">
        <authorList>
            <person name="Varghese N."/>
            <person name="Submissions S."/>
        </authorList>
    </citation>
    <scope>NUCLEOTIDE SEQUENCE [LARGE SCALE GENOMIC DNA]</scope>
    <source>
        <strain evidence="17">DSM 19315</strain>
    </source>
</reference>
<evidence type="ECO:0000313" key="16">
    <source>
        <dbReference type="EMBL" id="SFG10223.1"/>
    </source>
</evidence>
<dbReference type="GO" id="GO:0020037">
    <property type="term" value="F:heme binding"/>
    <property type="evidence" value="ECO:0007669"/>
    <property type="project" value="InterPro"/>
</dbReference>
<comment type="function">
    <text evidence="12">Bifunctional enzyme with both catalase and broad-spectrum peroxidase activity.</text>
</comment>
<dbReference type="CDD" id="cd08200">
    <property type="entry name" value="catalase_peroxidase_2"/>
    <property type="match status" value="1"/>
</dbReference>
<keyword evidence="1 12" id="KW-0575">Peroxidase</keyword>
<dbReference type="InterPro" id="IPR019793">
    <property type="entry name" value="Peroxidases_heam-ligand_BS"/>
</dbReference>
<evidence type="ECO:0000256" key="4">
    <source>
        <dbReference type="ARBA" id="ARBA00023002"/>
    </source>
</evidence>
<feature type="active site" description="Proton acceptor" evidence="12">
    <location>
        <position position="120"/>
    </location>
</feature>
<dbReference type="OrthoDB" id="9759743at2"/>
<dbReference type="CDD" id="cd00649">
    <property type="entry name" value="catalase_peroxidase_1"/>
    <property type="match status" value="1"/>
</dbReference>
<dbReference type="PRINTS" id="PR00458">
    <property type="entry name" value="PEROXIDASE"/>
</dbReference>
<keyword evidence="6 12" id="KW-0376">Hydrogen peroxide</keyword>
<evidence type="ECO:0000259" key="15">
    <source>
        <dbReference type="PROSITE" id="PS50873"/>
    </source>
</evidence>
<keyword evidence="3 12" id="KW-0479">Metal-binding</keyword>
<dbReference type="GO" id="GO:0004096">
    <property type="term" value="F:catalase activity"/>
    <property type="evidence" value="ECO:0007669"/>
    <property type="project" value="UniProtKB-UniRule"/>
</dbReference>
<comment type="similarity">
    <text evidence="9 12 13">Belongs to the peroxidase family. Peroxidase/catalase subfamily.</text>
</comment>
<dbReference type="PANTHER" id="PTHR30555">
    <property type="entry name" value="HYDROPEROXIDASE I, BIFUNCTIONAL CATALASE-PEROXIDASE"/>
    <property type="match status" value="1"/>
</dbReference>
<dbReference type="InterPro" id="IPR002016">
    <property type="entry name" value="Haem_peroxidase"/>
</dbReference>
<evidence type="ECO:0000256" key="9">
    <source>
        <dbReference type="ARBA" id="ARBA00060838"/>
    </source>
</evidence>
<evidence type="ECO:0000256" key="1">
    <source>
        <dbReference type="ARBA" id="ARBA00022559"/>
    </source>
</evidence>
<dbReference type="InterPro" id="IPR019794">
    <property type="entry name" value="Peroxidases_AS"/>
</dbReference>
<keyword evidence="4 12" id="KW-0560">Oxidoreductase</keyword>
<dbReference type="InterPro" id="IPR000763">
    <property type="entry name" value="Catalase_peroxidase"/>
</dbReference>
<dbReference type="Gene3D" id="1.10.520.10">
    <property type="match status" value="2"/>
</dbReference>
<dbReference type="EMBL" id="FOPC01000001">
    <property type="protein sequence ID" value="SFG10223.1"/>
    <property type="molecule type" value="Genomic_DNA"/>
</dbReference>
<accession>A0A1I2P3W4</accession>
<dbReference type="EC" id="1.11.1.21" evidence="10 12"/>
<dbReference type="NCBIfam" id="NF011635">
    <property type="entry name" value="PRK15061.1"/>
    <property type="match status" value="1"/>
</dbReference>
<dbReference type="PANTHER" id="PTHR30555:SF0">
    <property type="entry name" value="CATALASE-PEROXIDASE"/>
    <property type="match status" value="1"/>
</dbReference>
<dbReference type="RefSeq" id="WP_092788578.1">
    <property type="nucleotide sequence ID" value="NZ_FOPC01000001.1"/>
</dbReference>
<evidence type="ECO:0000256" key="3">
    <source>
        <dbReference type="ARBA" id="ARBA00022723"/>
    </source>
</evidence>
<feature type="region of interest" description="Disordered" evidence="14">
    <location>
        <begin position="1"/>
        <end position="47"/>
    </location>
</feature>